<dbReference type="AlphaFoldDB" id="A0A9P4IEF3"/>
<evidence type="ECO:0000256" key="2">
    <source>
        <dbReference type="ARBA" id="ARBA00008048"/>
    </source>
</evidence>
<evidence type="ECO:0000256" key="4">
    <source>
        <dbReference type="ARBA" id="ARBA00023163"/>
    </source>
</evidence>
<evidence type="ECO:0000256" key="5">
    <source>
        <dbReference type="ARBA" id="ARBA00023242"/>
    </source>
</evidence>
<evidence type="ECO:0000313" key="7">
    <source>
        <dbReference type="EMBL" id="KAF2097022.1"/>
    </source>
</evidence>
<keyword evidence="4" id="KW-0804">Transcription</keyword>
<organism evidence="7 8">
    <name type="scientific">Rhizodiscina lignyota</name>
    <dbReference type="NCBI Taxonomy" id="1504668"/>
    <lineage>
        <taxon>Eukaryota</taxon>
        <taxon>Fungi</taxon>
        <taxon>Dikarya</taxon>
        <taxon>Ascomycota</taxon>
        <taxon>Pezizomycotina</taxon>
        <taxon>Dothideomycetes</taxon>
        <taxon>Pleosporomycetidae</taxon>
        <taxon>Aulographales</taxon>
        <taxon>Rhizodiscinaceae</taxon>
        <taxon>Rhizodiscina</taxon>
    </lineage>
</organism>
<protein>
    <submittedName>
        <fullName evidence="7">Uncharacterized protein</fullName>
    </submittedName>
</protein>
<sequence>MSEQNTSAVGAESAQPWDETRIRASLARIEQLQNQLDALRFVIPTITASAVNQGTSRTTYFKQFSVTAIGGSEQLEKFKRDWRDKSTQEIFDKAKTRREEDSNLSMAVGVPKYGWIEQDEGGSALSSTEVEDMKKTVEMWKEKHPEVKVNLEDEDSKAIVQYTAGPYRLHFTVARVVEDNRKQVYQVSCSGAKPVFAAMERCIASRPRTDRLYDTLDMLSAYSNLPTAQCATCKRLLDRQATIPAARRRKQSASPPAENGTDVEWDALHESCLSR</sequence>
<name>A0A9P4IEF3_9PEZI</name>
<dbReference type="Proteomes" id="UP000799772">
    <property type="component" value="Unassembled WGS sequence"/>
</dbReference>
<dbReference type="OrthoDB" id="5326237at2759"/>
<reference evidence="7" key="1">
    <citation type="journal article" date="2020" name="Stud. Mycol.">
        <title>101 Dothideomycetes genomes: a test case for predicting lifestyles and emergence of pathogens.</title>
        <authorList>
            <person name="Haridas S."/>
            <person name="Albert R."/>
            <person name="Binder M."/>
            <person name="Bloem J."/>
            <person name="Labutti K."/>
            <person name="Salamov A."/>
            <person name="Andreopoulos B."/>
            <person name="Baker S."/>
            <person name="Barry K."/>
            <person name="Bills G."/>
            <person name="Bluhm B."/>
            <person name="Cannon C."/>
            <person name="Castanera R."/>
            <person name="Culley D."/>
            <person name="Daum C."/>
            <person name="Ezra D."/>
            <person name="Gonzalez J."/>
            <person name="Henrissat B."/>
            <person name="Kuo A."/>
            <person name="Liang C."/>
            <person name="Lipzen A."/>
            <person name="Lutzoni F."/>
            <person name="Magnuson J."/>
            <person name="Mondo S."/>
            <person name="Nolan M."/>
            <person name="Ohm R."/>
            <person name="Pangilinan J."/>
            <person name="Park H.-J."/>
            <person name="Ramirez L."/>
            <person name="Alfaro M."/>
            <person name="Sun H."/>
            <person name="Tritt A."/>
            <person name="Yoshinaga Y."/>
            <person name="Zwiers L.-H."/>
            <person name="Turgeon B."/>
            <person name="Goodwin S."/>
            <person name="Spatafora J."/>
            <person name="Crous P."/>
            <person name="Grigoriev I."/>
        </authorList>
    </citation>
    <scope>NUCLEOTIDE SEQUENCE</scope>
    <source>
        <strain evidence="7">CBS 133067</strain>
    </source>
</reference>
<keyword evidence="8" id="KW-1185">Reference proteome</keyword>
<keyword evidence="5" id="KW-0539">Nucleus</keyword>
<dbReference type="GO" id="GO:0016592">
    <property type="term" value="C:mediator complex"/>
    <property type="evidence" value="ECO:0007669"/>
    <property type="project" value="InterPro"/>
</dbReference>
<evidence type="ECO:0000256" key="3">
    <source>
        <dbReference type="ARBA" id="ARBA00023015"/>
    </source>
</evidence>
<comment type="similarity">
    <text evidence="2">Belongs to the Mediator complex subunit 27 family.</text>
</comment>
<comment type="caution">
    <text evidence="7">The sequence shown here is derived from an EMBL/GenBank/DDBJ whole genome shotgun (WGS) entry which is preliminary data.</text>
</comment>
<dbReference type="Pfam" id="PF11571">
    <property type="entry name" value="Med27"/>
    <property type="match status" value="1"/>
</dbReference>
<accession>A0A9P4IEF3</accession>
<proteinExistence type="inferred from homology"/>
<gene>
    <name evidence="7" type="ORF">NA57DRAFT_57631</name>
</gene>
<comment type="subcellular location">
    <subcellularLocation>
        <location evidence="1">Nucleus</location>
    </subcellularLocation>
</comment>
<evidence type="ECO:0000256" key="6">
    <source>
        <dbReference type="SAM" id="MobiDB-lite"/>
    </source>
</evidence>
<dbReference type="InterPro" id="IPR021627">
    <property type="entry name" value="Mediator_Med27"/>
</dbReference>
<dbReference type="EMBL" id="ML978128">
    <property type="protein sequence ID" value="KAF2097022.1"/>
    <property type="molecule type" value="Genomic_DNA"/>
</dbReference>
<keyword evidence="3" id="KW-0805">Transcription regulation</keyword>
<feature type="region of interest" description="Disordered" evidence="6">
    <location>
        <begin position="244"/>
        <end position="264"/>
    </location>
</feature>
<evidence type="ECO:0000313" key="8">
    <source>
        <dbReference type="Proteomes" id="UP000799772"/>
    </source>
</evidence>
<evidence type="ECO:0000256" key="1">
    <source>
        <dbReference type="ARBA" id="ARBA00004123"/>
    </source>
</evidence>